<organism evidence="2 4">
    <name type="scientific">Didymodactylos carnosus</name>
    <dbReference type="NCBI Taxonomy" id="1234261"/>
    <lineage>
        <taxon>Eukaryota</taxon>
        <taxon>Metazoa</taxon>
        <taxon>Spiralia</taxon>
        <taxon>Gnathifera</taxon>
        <taxon>Rotifera</taxon>
        <taxon>Eurotatoria</taxon>
        <taxon>Bdelloidea</taxon>
        <taxon>Philodinida</taxon>
        <taxon>Philodinidae</taxon>
        <taxon>Didymodactylos</taxon>
    </lineage>
</organism>
<evidence type="ECO:0000313" key="2">
    <source>
        <dbReference type="EMBL" id="CAF1324922.1"/>
    </source>
</evidence>
<comment type="caution">
    <text evidence="2">The sequence shown here is derived from an EMBL/GenBank/DDBJ whole genome shotgun (WGS) entry which is preliminary data.</text>
</comment>
<dbReference type="EMBL" id="CAJOBC010049787">
    <property type="protein sequence ID" value="CAF4173940.1"/>
    <property type="molecule type" value="Genomic_DNA"/>
</dbReference>
<dbReference type="Proteomes" id="UP000681722">
    <property type="component" value="Unassembled WGS sequence"/>
</dbReference>
<proteinExistence type="predicted"/>
<keyword evidence="4" id="KW-1185">Reference proteome</keyword>
<protein>
    <submittedName>
        <fullName evidence="2">Uncharacterized protein</fullName>
    </submittedName>
</protein>
<dbReference type="EMBL" id="CAJNOQ010013598">
    <property type="protein sequence ID" value="CAF1324922.1"/>
    <property type="molecule type" value="Genomic_DNA"/>
</dbReference>
<sequence length="634" mass="72673">MPTNVTPKLHPRNENASSTTVQSFRSPTTADQSVQDQCVWLDEEYAQEHRLDDKLFEADGPSDIEDEDNNNNEIVSVVVHEPGTQSIVVRIRSVGDEQHDKDGEAAARPLTGKLRIFIGKTANTIGPLKVFQQKVENADAEMLSVRNFTGYFSPAIINAILQTFNHEDIHDHLKRCWNVILRKYDAKEIRTRSFLRFCCSHVMNAFARSLSAANVGKEIRKKVMHVFALFINCGEFEMSFKFLKRVLHMFGNPQATDAENILQMFLEAPYDDETTPEKIGSCDLEVEEDSIDPLDAVDENMHSSKAIIYQSPFNIEAIRRFPQLSELLDYGKKFENATNPLFCRRIILVFYKWFAYLPLWTSLLTEFEARYSNDRTPVDIGKYEEGRLTNAQVECYFGILKDSTFERKTNLRPAEVTVSLYRSIQAQLKADKFGVSQRAKNRRGKPKDMNVEEAWGKKRAQKKQRSTYFSRIDKYNKKRRASKPINPVAKTTDGHIKFWKMLTLEYVKIQATLSSYQQQQQQQLSASSKEQQINGPKGISRNVQTTFVKHFRAHLDYQPLTCSWIHGPQDPLSTLAIGVMTSPLIYLYDGKNLNVKEPLHVQSKLGHTRCVHLIEYNEQTELVVSCDMGGIVNC</sequence>
<name>A0A815FU02_9BILA</name>
<dbReference type="Proteomes" id="UP000663829">
    <property type="component" value="Unassembled WGS sequence"/>
</dbReference>
<accession>A0A815FU02</accession>
<feature type="compositionally biased region" description="Basic and acidic residues" evidence="1">
    <location>
        <begin position="446"/>
        <end position="456"/>
    </location>
</feature>
<reference evidence="2" key="1">
    <citation type="submission" date="2021-02" db="EMBL/GenBank/DDBJ databases">
        <authorList>
            <person name="Nowell W R."/>
        </authorList>
    </citation>
    <scope>NUCLEOTIDE SEQUENCE</scope>
</reference>
<evidence type="ECO:0000256" key="1">
    <source>
        <dbReference type="SAM" id="MobiDB-lite"/>
    </source>
</evidence>
<feature type="region of interest" description="Disordered" evidence="1">
    <location>
        <begin position="435"/>
        <end position="466"/>
    </location>
</feature>
<gene>
    <name evidence="2" type="ORF">GPM918_LOCUS29654</name>
    <name evidence="3" type="ORF">SRO942_LOCUS30241</name>
</gene>
<dbReference type="AlphaFoldDB" id="A0A815FU02"/>
<evidence type="ECO:0000313" key="4">
    <source>
        <dbReference type="Proteomes" id="UP000663829"/>
    </source>
</evidence>
<feature type="compositionally biased region" description="Polar residues" evidence="1">
    <location>
        <begin position="14"/>
        <end position="32"/>
    </location>
</feature>
<feature type="region of interest" description="Disordered" evidence="1">
    <location>
        <begin position="1"/>
        <end position="32"/>
    </location>
</feature>
<evidence type="ECO:0000313" key="3">
    <source>
        <dbReference type="EMBL" id="CAF4173940.1"/>
    </source>
</evidence>